<dbReference type="Proteomes" id="UP000682843">
    <property type="component" value="Chromosome"/>
</dbReference>
<dbReference type="InterPro" id="IPR023048">
    <property type="entry name" value="NADH:quinone_OxRdtase_FMN_depd"/>
</dbReference>
<gene>
    <name evidence="6" type="primary">azoR</name>
    <name evidence="8" type="ORF">RPMA_17130</name>
</gene>
<keyword evidence="4 6" id="KW-0520">NAD</keyword>
<evidence type="ECO:0000259" key="7">
    <source>
        <dbReference type="Pfam" id="PF02525"/>
    </source>
</evidence>
<feature type="domain" description="Flavodoxin-like fold" evidence="7">
    <location>
        <begin position="1"/>
        <end position="197"/>
    </location>
</feature>
<sequence length="202" mass="20995">MNLLHIDSSVLGHHSVSRQVSAAVAERLTKAQPGLAVTYRDLTADPLSHLSGSHLAAAQGGAADTALQADLAAGQAALDEFLAADIVVIGAPMYNFTIPTQLKAWIDRILVAGKTFKYGTNGPEGLAGDKRVIVAVSRGGFYGADTPAAAGEHLETYLRWVFGFIGVTNVEFIAADGIAVGPEMREKAVNGALQAATDLRAA</sequence>
<keyword evidence="9" id="KW-1185">Reference proteome</keyword>
<proteinExistence type="inferred from homology"/>
<dbReference type="Gene3D" id="3.40.50.360">
    <property type="match status" value="1"/>
</dbReference>
<evidence type="ECO:0000313" key="9">
    <source>
        <dbReference type="Proteomes" id="UP000682843"/>
    </source>
</evidence>
<dbReference type="Pfam" id="PF02525">
    <property type="entry name" value="Flavodoxin_2"/>
    <property type="match status" value="1"/>
</dbReference>
<comment type="function">
    <text evidence="6">Quinone reductase that provides resistance to thiol-specific stress caused by electrophilic quinones.</text>
</comment>
<feature type="binding site" evidence="6">
    <location>
        <position position="9"/>
    </location>
    <ligand>
        <name>FMN</name>
        <dbReference type="ChEBI" id="CHEBI:58210"/>
    </ligand>
</feature>
<feature type="binding site" evidence="6">
    <location>
        <begin position="15"/>
        <end position="17"/>
    </location>
    <ligand>
        <name>FMN</name>
        <dbReference type="ChEBI" id="CHEBI:58210"/>
    </ligand>
</feature>
<keyword evidence="3 6" id="KW-0560">Oxidoreductase</keyword>
<feature type="binding site" evidence="6">
    <location>
        <begin position="93"/>
        <end position="96"/>
    </location>
    <ligand>
        <name>FMN</name>
        <dbReference type="ChEBI" id="CHEBI:58210"/>
    </ligand>
</feature>
<dbReference type="RefSeq" id="WP_211908948.1">
    <property type="nucleotide sequence ID" value="NZ_CP036498.1"/>
</dbReference>
<evidence type="ECO:0000256" key="1">
    <source>
        <dbReference type="ARBA" id="ARBA00022630"/>
    </source>
</evidence>
<dbReference type="InterPro" id="IPR003680">
    <property type="entry name" value="Flavodoxin_fold"/>
</dbReference>
<accession>A0ABX8A9E1</accession>
<comment type="subunit">
    <text evidence="6">Homodimer.</text>
</comment>
<protein>
    <recommendedName>
        <fullName evidence="6">FMN dependent NADH:quinone oxidoreductase</fullName>
        <ecNumber evidence="6">1.6.5.-</ecNumber>
    </recommendedName>
    <alternativeName>
        <fullName evidence="6">Azo-dye reductase</fullName>
    </alternativeName>
    <alternativeName>
        <fullName evidence="6">FMN-dependent NADH-azo compound oxidoreductase</fullName>
    </alternativeName>
    <alternativeName>
        <fullName evidence="6">FMN-dependent NADH-azoreductase</fullName>
        <ecNumber evidence="6">1.7.1.17</ecNumber>
    </alternativeName>
</protein>
<evidence type="ECO:0000256" key="4">
    <source>
        <dbReference type="ARBA" id="ARBA00023027"/>
    </source>
</evidence>
<comment type="cofactor">
    <cofactor evidence="6">
        <name>FMN</name>
        <dbReference type="ChEBI" id="CHEBI:58210"/>
    </cofactor>
    <text evidence="6">Binds 1 FMN per subunit.</text>
</comment>
<evidence type="ECO:0000256" key="6">
    <source>
        <dbReference type="HAMAP-Rule" id="MF_01216"/>
    </source>
</evidence>
<feature type="binding site" evidence="6">
    <location>
        <begin position="137"/>
        <end position="140"/>
    </location>
    <ligand>
        <name>FMN</name>
        <dbReference type="ChEBI" id="CHEBI:58210"/>
    </ligand>
</feature>
<reference evidence="8 9" key="1">
    <citation type="submission" date="2019-02" db="EMBL/GenBank/DDBJ databases">
        <title>Emended description of the genus Rhodopseudomonas and description of Rhodopseudomonas albus sp. nov., a non-phototrophic, heavy-metal-tolerant bacterium isolated from garden soil.</title>
        <authorList>
            <person name="Bao Z."/>
            <person name="Cao W.W."/>
            <person name="Sato Y."/>
            <person name="Nishizawa T."/>
            <person name="Zhao J."/>
            <person name="Guo Y."/>
            <person name="Ohta H."/>
        </authorList>
    </citation>
    <scope>NUCLEOTIDE SEQUENCE [LARGE SCALE GENOMIC DNA]</scope>
    <source>
        <strain evidence="8 9">SK50-23</strain>
    </source>
</reference>
<comment type="function">
    <text evidence="6">Also exhibits azoreductase activity. Catalyzes the reductive cleavage of the azo bond in aromatic azo compounds to the corresponding amines.</text>
</comment>
<evidence type="ECO:0000256" key="2">
    <source>
        <dbReference type="ARBA" id="ARBA00022643"/>
    </source>
</evidence>
<comment type="similarity">
    <text evidence="6">Belongs to the azoreductase type 1 family.</text>
</comment>
<evidence type="ECO:0000313" key="8">
    <source>
        <dbReference type="EMBL" id="QUS40366.1"/>
    </source>
</evidence>
<keyword evidence="1 6" id="KW-0285">Flavoprotein</keyword>
<keyword evidence="2 6" id="KW-0288">FMN</keyword>
<dbReference type="EMBL" id="CP036498">
    <property type="protein sequence ID" value="QUS40366.1"/>
    <property type="molecule type" value="Genomic_DNA"/>
</dbReference>
<dbReference type="PANTHER" id="PTHR43741:SF4">
    <property type="entry name" value="FMN-DEPENDENT NADH:QUINONE OXIDOREDUCTASE"/>
    <property type="match status" value="1"/>
</dbReference>
<dbReference type="EC" id="1.6.5.-" evidence="6"/>
<dbReference type="HAMAP" id="MF_01216">
    <property type="entry name" value="Azoreductase_type1"/>
    <property type="match status" value="1"/>
</dbReference>
<dbReference type="SUPFAM" id="SSF52218">
    <property type="entry name" value="Flavoproteins"/>
    <property type="match status" value="1"/>
</dbReference>
<dbReference type="InterPro" id="IPR029039">
    <property type="entry name" value="Flavoprotein-like_sf"/>
</dbReference>
<dbReference type="InterPro" id="IPR050104">
    <property type="entry name" value="FMN-dep_NADH:Q_OxRdtase_AzoR1"/>
</dbReference>
<dbReference type="PANTHER" id="PTHR43741">
    <property type="entry name" value="FMN-DEPENDENT NADH-AZOREDUCTASE 1"/>
    <property type="match status" value="1"/>
</dbReference>
<name>A0ABX8A9E1_9BRAD</name>
<evidence type="ECO:0000256" key="5">
    <source>
        <dbReference type="ARBA" id="ARBA00048542"/>
    </source>
</evidence>
<comment type="catalytic activity">
    <reaction evidence="6">
        <text>2 a quinone + NADH + H(+) = 2 a 1,4-benzosemiquinone + NAD(+)</text>
        <dbReference type="Rhea" id="RHEA:65952"/>
        <dbReference type="ChEBI" id="CHEBI:15378"/>
        <dbReference type="ChEBI" id="CHEBI:57540"/>
        <dbReference type="ChEBI" id="CHEBI:57945"/>
        <dbReference type="ChEBI" id="CHEBI:132124"/>
        <dbReference type="ChEBI" id="CHEBI:134225"/>
    </reaction>
</comment>
<comment type="catalytic activity">
    <reaction evidence="5">
        <text>N,N-dimethyl-1,4-phenylenediamine + anthranilate + 2 NAD(+) = 2-(4-dimethylaminophenyl)diazenylbenzoate + 2 NADH + 2 H(+)</text>
        <dbReference type="Rhea" id="RHEA:55872"/>
        <dbReference type="ChEBI" id="CHEBI:15378"/>
        <dbReference type="ChEBI" id="CHEBI:15783"/>
        <dbReference type="ChEBI" id="CHEBI:16567"/>
        <dbReference type="ChEBI" id="CHEBI:57540"/>
        <dbReference type="ChEBI" id="CHEBI:57945"/>
        <dbReference type="ChEBI" id="CHEBI:71579"/>
        <dbReference type="EC" id="1.7.1.17"/>
    </reaction>
    <physiologicalReaction direction="right-to-left" evidence="5">
        <dbReference type="Rhea" id="RHEA:55874"/>
    </physiologicalReaction>
</comment>
<organism evidence="8 9">
    <name type="scientific">Tardiphaga alba</name>
    <dbReference type="NCBI Taxonomy" id="340268"/>
    <lineage>
        <taxon>Bacteria</taxon>
        <taxon>Pseudomonadati</taxon>
        <taxon>Pseudomonadota</taxon>
        <taxon>Alphaproteobacteria</taxon>
        <taxon>Hyphomicrobiales</taxon>
        <taxon>Nitrobacteraceae</taxon>
        <taxon>Tardiphaga</taxon>
    </lineage>
</organism>
<dbReference type="EC" id="1.7.1.17" evidence="6"/>
<evidence type="ECO:0000256" key="3">
    <source>
        <dbReference type="ARBA" id="ARBA00023002"/>
    </source>
</evidence>